<dbReference type="InterPro" id="IPR022645">
    <property type="entry name" value="SecD/SecF_bac"/>
</dbReference>
<evidence type="ECO:0000256" key="10">
    <source>
        <dbReference type="SAM" id="MobiDB-lite"/>
    </source>
</evidence>
<comment type="subunit">
    <text evidence="9">Forms a complex with SecD. Part of the essential Sec protein translocation apparatus which comprises SecA, SecYEG and auxiliary proteins SecDF. Other proteins may also be involved.</text>
</comment>
<feature type="domain" description="Protein export membrane protein SecD/SecF C-terminal" evidence="11">
    <location>
        <begin position="113"/>
        <end position="304"/>
    </location>
</feature>
<dbReference type="Gene3D" id="1.20.1640.10">
    <property type="entry name" value="Multidrug efflux transporter AcrB transmembrane domain"/>
    <property type="match status" value="1"/>
</dbReference>
<feature type="transmembrane region" description="Helical" evidence="9">
    <location>
        <begin position="276"/>
        <end position="300"/>
    </location>
</feature>
<evidence type="ECO:0000256" key="2">
    <source>
        <dbReference type="ARBA" id="ARBA00022448"/>
    </source>
</evidence>
<dbReference type="NCBIfam" id="TIGR00916">
    <property type="entry name" value="2A0604s01"/>
    <property type="match status" value="1"/>
</dbReference>
<reference evidence="12 13" key="1">
    <citation type="submission" date="2021-01" db="EMBL/GenBank/DDBJ databases">
        <title>Streptomyces acididurans sp. nov., isolated from a peat swamp forest soil.</title>
        <authorList>
            <person name="Chantavorakit T."/>
            <person name="Duangmal K."/>
        </authorList>
    </citation>
    <scope>NUCLEOTIDE SEQUENCE [LARGE SCALE GENOMIC DNA]</scope>
    <source>
        <strain evidence="12 13">KK5PA1</strain>
    </source>
</reference>
<feature type="region of interest" description="Disordered" evidence="10">
    <location>
        <begin position="321"/>
        <end position="392"/>
    </location>
</feature>
<keyword evidence="13" id="KW-1185">Reference proteome</keyword>
<dbReference type="PANTHER" id="PTHR30081:SF8">
    <property type="entry name" value="PROTEIN TRANSLOCASE SUBUNIT SECF"/>
    <property type="match status" value="1"/>
</dbReference>
<dbReference type="InterPro" id="IPR055344">
    <property type="entry name" value="SecD_SecF_C_bact"/>
</dbReference>
<dbReference type="SUPFAM" id="SSF82866">
    <property type="entry name" value="Multidrug efflux transporter AcrB transmembrane domain"/>
    <property type="match status" value="1"/>
</dbReference>
<evidence type="ECO:0000256" key="3">
    <source>
        <dbReference type="ARBA" id="ARBA00022475"/>
    </source>
</evidence>
<comment type="caution">
    <text evidence="9">Lacks conserved residue(s) required for the propagation of feature annotation.</text>
</comment>
<feature type="compositionally biased region" description="Basic and acidic residues" evidence="10">
    <location>
        <begin position="321"/>
        <end position="330"/>
    </location>
</feature>
<gene>
    <name evidence="9 12" type="primary">secF</name>
    <name evidence="12" type="ORF">ITX44_35515</name>
</gene>
<evidence type="ECO:0000259" key="11">
    <source>
        <dbReference type="Pfam" id="PF02355"/>
    </source>
</evidence>
<evidence type="ECO:0000256" key="5">
    <source>
        <dbReference type="ARBA" id="ARBA00022927"/>
    </source>
</evidence>
<keyword evidence="7 9" id="KW-0811">Translocation</keyword>
<protein>
    <recommendedName>
        <fullName evidence="9">Protein-export membrane protein SecF</fullName>
    </recommendedName>
</protein>
<sequence length="392" mass="41591">MSKLGTLGHRLHRGEVSYDFVGKRKIWYSFSILVTIVAIVGLAVNGLKESIDFSGGAVFTTAKTSISVSDAQSKISGDTGGRDATVQKLGTGSLRIQVSGLSTQQSTKVQQEIAKDLGMPQNKIDAEIVGPSWGKQITHKAVEGLIIFLVLVVIYLAITFEWRMALAALIALLHDLTITTGVYAIVGFEVSPGTVIGLLTILGYSLYDTVVVFDGLKEASKDVTRQNRFTYSDIANRSLNSTLVRSINTTVVALLPVAALLFIGGGLLGAGMLNDIALALFVGLTAGAYSSIFIATPIVAEIKERDPAMKALRKRVLAKRQGDARKAEEAAHEDDAESADLDAEHDEDDDAAPAAAGVVGQRGQGPSSASRAARNQPSRGSRGRGRPSGKRR</sequence>
<dbReference type="PANTHER" id="PTHR30081">
    <property type="entry name" value="PROTEIN-EXPORT MEMBRANE PROTEIN SEC"/>
    <property type="match status" value="1"/>
</dbReference>
<dbReference type="NCBIfam" id="TIGR00966">
    <property type="entry name" value="transloc_SecF"/>
    <property type="match status" value="1"/>
</dbReference>
<dbReference type="EMBL" id="JADKYB010000028">
    <property type="protein sequence ID" value="MBM9509775.1"/>
    <property type="molecule type" value="Genomic_DNA"/>
</dbReference>
<feature type="transmembrane region" description="Helical" evidence="9">
    <location>
        <begin position="141"/>
        <end position="158"/>
    </location>
</feature>
<feature type="compositionally biased region" description="Acidic residues" evidence="10">
    <location>
        <begin position="331"/>
        <end position="351"/>
    </location>
</feature>
<dbReference type="InterPro" id="IPR048634">
    <property type="entry name" value="SecD_SecF_C"/>
</dbReference>
<name>A0ABS2U2E5_9ACTN</name>
<keyword evidence="2 9" id="KW-0813">Transport</keyword>
<evidence type="ECO:0000256" key="4">
    <source>
        <dbReference type="ARBA" id="ARBA00022692"/>
    </source>
</evidence>
<comment type="similarity">
    <text evidence="9">Belongs to the SecD/SecF family. SecF subfamily.</text>
</comment>
<keyword evidence="5 9" id="KW-0653">Protein transport</keyword>
<dbReference type="RefSeq" id="WP_205363233.1">
    <property type="nucleotide sequence ID" value="NZ_JADKYB010000028.1"/>
</dbReference>
<dbReference type="Pfam" id="PF02355">
    <property type="entry name" value="SecD_SecF_C"/>
    <property type="match status" value="1"/>
</dbReference>
<comment type="subcellular location">
    <subcellularLocation>
        <location evidence="1 9">Cell membrane</location>
        <topology evidence="1 9">Multi-pass membrane protein</topology>
    </subcellularLocation>
</comment>
<accession>A0ABS2U2E5</accession>
<comment type="caution">
    <text evidence="12">The sequence shown here is derived from an EMBL/GenBank/DDBJ whole genome shotgun (WGS) entry which is preliminary data.</text>
</comment>
<feature type="transmembrane region" description="Helical" evidence="9">
    <location>
        <begin position="26"/>
        <end position="44"/>
    </location>
</feature>
<evidence type="ECO:0000256" key="1">
    <source>
        <dbReference type="ARBA" id="ARBA00004651"/>
    </source>
</evidence>
<feature type="transmembrane region" description="Helical" evidence="9">
    <location>
        <begin position="247"/>
        <end position="270"/>
    </location>
</feature>
<evidence type="ECO:0000256" key="9">
    <source>
        <dbReference type="HAMAP-Rule" id="MF_01464"/>
    </source>
</evidence>
<proteinExistence type="inferred from homology"/>
<dbReference type="HAMAP" id="MF_01464_B">
    <property type="entry name" value="SecF_B"/>
    <property type="match status" value="1"/>
</dbReference>
<evidence type="ECO:0000313" key="12">
    <source>
        <dbReference type="EMBL" id="MBM9509775.1"/>
    </source>
</evidence>
<dbReference type="InterPro" id="IPR022813">
    <property type="entry name" value="SecD/SecF_arch_bac"/>
</dbReference>
<feature type="compositionally biased region" description="Polar residues" evidence="10">
    <location>
        <begin position="364"/>
        <end position="376"/>
    </location>
</feature>
<evidence type="ECO:0000256" key="7">
    <source>
        <dbReference type="ARBA" id="ARBA00023010"/>
    </source>
</evidence>
<dbReference type="InterPro" id="IPR005665">
    <property type="entry name" value="SecF_bac"/>
</dbReference>
<keyword evidence="6 9" id="KW-1133">Transmembrane helix</keyword>
<evidence type="ECO:0000256" key="8">
    <source>
        <dbReference type="ARBA" id="ARBA00023136"/>
    </source>
</evidence>
<feature type="compositionally biased region" description="Basic residues" evidence="10">
    <location>
        <begin position="381"/>
        <end position="392"/>
    </location>
</feature>
<organism evidence="12 13">
    <name type="scientific">Actinacidiphila acididurans</name>
    <dbReference type="NCBI Taxonomy" id="2784346"/>
    <lineage>
        <taxon>Bacteria</taxon>
        <taxon>Bacillati</taxon>
        <taxon>Actinomycetota</taxon>
        <taxon>Actinomycetes</taxon>
        <taxon>Kitasatosporales</taxon>
        <taxon>Streptomycetaceae</taxon>
        <taxon>Actinacidiphila</taxon>
    </lineage>
</organism>
<evidence type="ECO:0000256" key="6">
    <source>
        <dbReference type="ARBA" id="ARBA00022989"/>
    </source>
</evidence>
<evidence type="ECO:0000313" key="13">
    <source>
        <dbReference type="Proteomes" id="UP000749040"/>
    </source>
</evidence>
<keyword evidence="3 9" id="KW-1003">Cell membrane</keyword>
<keyword evidence="8 9" id="KW-0472">Membrane</keyword>
<comment type="function">
    <text evidence="9">Part of the Sec protein translocase complex. Interacts with the SecYEG preprotein conducting channel. SecDF uses the proton motive force (PMF) to complete protein translocation after the ATP-dependent function of SecA.</text>
</comment>
<dbReference type="PRINTS" id="PR01755">
    <property type="entry name" value="SECFTRNLCASE"/>
</dbReference>
<keyword evidence="4 9" id="KW-0812">Transmembrane</keyword>
<dbReference type="Proteomes" id="UP000749040">
    <property type="component" value="Unassembled WGS sequence"/>
</dbReference>